<protein>
    <recommendedName>
        <fullName evidence="3">Conserved oligomeric Golgi complex subunit 3</fullName>
    </recommendedName>
    <alternativeName>
        <fullName evidence="8">Component of oligomeric Golgi complex 3</fullName>
    </alternativeName>
</protein>
<evidence type="ECO:0000256" key="4">
    <source>
        <dbReference type="ARBA" id="ARBA00022448"/>
    </source>
</evidence>
<keyword evidence="7" id="KW-0472">Membrane</keyword>
<feature type="region of interest" description="Disordered" evidence="9">
    <location>
        <begin position="67"/>
        <end position="92"/>
    </location>
</feature>
<feature type="compositionally biased region" description="Polar residues" evidence="9">
    <location>
        <begin position="69"/>
        <end position="81"/>
    </location>
</feature>
<dbReference type="GO" id="GO:0007030">
    <property type="term" value="P:Golgi organization"/>
    <property type="evidence" value="ECO:0007669"/>
    <property type="project" value="TreeGrafter"/>
</dbReference>
<name>A0A8H3WX14_GIGMA</name>
<dbReference type="GO" id="GO:0006886">
    <property type="term" value="P:intracellular protein transport"/>
    <property type="evidence" value="ECO:0007669"/>
    <property type="project" value="InterPro"/>
</dbReference>
<dbReference type="InterPro" id="IPR048320">
    <property type="entry name" value="COG3_N"/>
</dbReference>
<evidence type="ECO:0000256" key="2">
    <source>
        <dbReference type="ARBA" id="ARBA00009936"/>
    </source>
</evidence>
<dbReference type="PANTHER" id="PTHR13302">
    <property type="entry name" value="CONSERVED OLIGOMERIC GOLGI COMPLEX COMPONENT 3"/>
    <property type="match status" value="1"/>
</dbReference>
<evidence type="ECO:0000256" key="3">
    <source>
        <dbReference type="ARBA" id="ARBA00020976"/>
    </source>
</evidence>
<evidence type="ECO:0000313" key="12">
    <source>
        <dbReference type="EMBL" id="KAF0355702.1"/>
    </source>
</evidence>
<keyword evidence="6" id="KW-0333">Golgi apparatus</keyword>
<evidence type="ECO:0000256" key="6">
    <source>
        <dbReference type="ARBA" id="ARBA00023034"/>
    </source>
</evidence>
<dbReference type="Pfam" id="PF04136">
    <property type="entry name" value="COG3_N"/>
    <property type="match status" value="1"/>
</dbReference>
<gene>
    <name evidence="12" type="ORF">F8M41_014842</name>
</gene>
<evidence type="ECO:0000256" key="7">
    <source>
        <dbReference type="ARBA" id="ARBA00023136"/>
    </source>
</evidence>
<dbReference type="Proteomes" id="UP000439903">
    <property type="component" value="Unassembled WGS sequence"/>
</dbReference>
<feature type="domain" description="Conserved oligomeric Golgi complex subunit 3 C-terminal" evidence="11">
    <location>
        <begin position="331"/>
        <end position="678"/>
    </location>
</feature>
<evidence type="ECO:0000256" key="5">
    <source>
        <dbReference type="ARBA" id="ARBA00022927"/>
    </source>
</evidence>
<keyword evidence="13" id="KW-1185">Reference proteome</keyword>
<dbReference type="GO" id="GO:0000139">
    <property type="term" value="C:Golgi membrane"/>
    <property type="evidence" value="ECO:0007669"/>
    <property type="project" value="UniProtKB-SubCell"/>
</dbReference>
<dbReference type="PANTHER" id="PTHR13302:SF8">
    <property type="entry name" value="CONSERVED OLIGOMERIC GOLGI COMPLEX SUBUNIT 3"/>
    <property type="match status" value="1"/>
</dbReference>
<dbReference type="GO" id="GO:0006891">
    <property type="term" value="P:intra-Golgi vesicle-mediated transport"/>
    <property type="evidence" value="ECO:0007669"/>
    <property type="project" value="TreeGrafter"/>
</dbReference>
<dbReference type="GO" id="GO:0017119">
    <property type="term" value="C:Golgi transport complex"/>
    <property type="evidence" value="ECO:0007669"/>
    <property type="project" value="TreeGrafter"/>
</dbReference>
<feature type="domain" description="Conserved oligomeric Golgi complex subunit 3 N-terminal" evidence="10">
    <location>
        <begin position="167"/>
        <end position="310"/>
    </location>
</feature>
<evidence type="ECO:0000313" key="13">
    <source>
        <dbReference type="Proteomes" id="UP000439903"/>
    </source>
</evidence>
<feature type="region of interest" description="Disordered" evidence="9">
    <location>
        <begin position="533"/>
        <end position="553"/>
    </location>
</feature>
<keyword evidence="4" id="KW-0813">Transport</keyword>
<comment type="subcellular location">
    <subcellularLocation>
        <location evidence="1">Golgi apparatus membrane</location>
        <topology evidence="1">Peripheral membrane protein</topology>
    </subcellularLocation>
</comment>
<evidence type="ECO:0000256" key="1">
    <source>
        <dbReference type="ARBA" id="ARBA00004395"/>
    </source>
</evidence>
<dbReference type="OrthoDB" id="296793at2759"/>
<evidence type="ECO:0000259" key="11">
    <source>
        <dbReference type="Pfam" id="PF20671"/>
    </source>
</evidence>
<comment type="caution">
    <text evidence="12">The sequence shown here is derived from an EMBL/GenBank/DDBJ whole genome shotgun (WGS) entry which is preliminary data.</text>
</comment>
<dbReference type="AlphaFoldDB" id="A0A8H3WX14"/>
<accession>A0A8H3WX14</accession>
<dbReference type="Pfam" id="PF20671">
    <property type="entry name" value="COG3_C"/>
    <property type="match status" value="1"/>
</dbReference>
<keyword evidence="5" id="KW-0653">Protein transport</keyword>
<proteinExistence type="inferred from homology"/>
<evidence type="ECO:0000259" key="10">
    <source>
        <dbReference type="Pfam" id="PF04136"/>
    </source>
</evidence>
<evidence type="ECO:0000256" key="9">
    <source>
        <dbReference type="SAM" id="MobiDB-lite"/>
    </source>
</evidence>
<sequence length="878" mass="100680">MRICNLNIFIKIFSCSNETMTAQLRNKGITLEEWESKTQLTELQKQSVLELQEACAELPLPDGFLSDLGSGTPQLTSSPTPMSIKDSHRSSPYPGSIPSLFSLPKSRSTVNLLTAESQAGENSSTSSSPYAVLGIPQPIETTQQFFDWFARMENDMEKDQEDVYRNFLEMVTLYRQACDTFLEQIDTTVKLFNDLDGNFKFVEERTKALQTACEKLLEEQNNLTSLADAISSKLSYYNELEAITKLFNSPGENICEQPEFIPVLAKLDECLDYMQSNLRYRDSELYLMRFRQCMTRGITLIKMYFINTIKGLGIEISKKTNQSANSTVQTALFYVKFRAVAPKLKELVYEVEKRCPAHREYNSLLNDCYNAYFSVRQQLLIPVIYAKILELGSDGQDILTFARNGYAYMVNLCSDEYSLFYNFFSTGEDDLYGNLDLLCSYMYDYLRPRIIHETSIEVLSELCTILQVHINQDPETIEEKEGQGLQFSHLIRNVLQDAQQRLVFRVQTYIRSEIQNFIPNPSDVNYPTKLKELNPTPSSNGIPEPTEIQRPSSSPAILAVQQDNGDVESMITISSSSSMNAIDAGELYRGWFPTLQRTLWVLSKLYRCVNPKIFDDIAQDAVDLCLHSLLTTSEIVAKESRLDGQLFLIKHLLILKDQIASFDTQFIHEEKDLDFSQITSALSEILQNKYSILSPTTLFGLASKGIPKVVENRIDSKQEVDKELKRICEEFIMDSYKAAIEPLSAFLMKVSAFRLRNDLKPAHQQTLLKDQSFAQPANVIEVYETFQEAVKSRLRYIITKMSEYIEDRNTENVLLKPIQNHIIDTYQAFYDILQLENFELDNFQKTLGDVEEVKEWVKCEWFEEPQNNSANLYSEPDN</sequence>
<evidence type="ECO:0000256" key="8">
    <source>
        <dbReference type="ARBA" id="ARBA00031339"/>
    </source>
</evidence>
<dbReference type="InterPro" id="IPR007265">
    <property type="entry name" value="COG_su3"/>
</dbReference>
<dbReference type="InterPro" id="IPR048685">
    <property type="entry name" value="COG3_C"/>
</dbReference>
<reference evidence="12 13" key="1">
    <citation type="journal article" date="2019" name="Environ. Microbiol.">
        <title>At the nexus of three kingdoms: the genome of the mycorrhizal fungus Gigaspora margarita provides insights into plant, endobacterial and fungal interactions.</title>
        <authorList>
            <person name="Venice F."/>
            <person name="Ghignone S."/>
            <person name="Salvioli di Fossalunga A."/>
            <person name="Amselem J."/>
            <person name="Novero M."/>
            <person name="Xianan X."/>
            <person name="Sedzielewska Toro K."/>
            <person name="Morin E."/>
            <person name="Lipzen A."/>
            <person name="Grigoriev I.V."/>
            <person name="Henrissat B."/>
            <person name="Martin F.M."/>
            <person name="Bonfante P."/>
        </authorList>
    </citation>
    <scope>NUCLEOTIDE SEQUENCE [LARGE SCALE GENOMIC DNA]</scope>
    <source>
        <strain evidence="12 13">BEG34</strain>
    </source>
</reference>
<dbReference type="GO" id="GO:0005801">
    <property type="term" value="C:cis-Golgi network"/>
    <property type="evidence" value="ECO:0007669"/>
    <property type="project" value="InterPro"/>
</dbReference>
<comment type="similarity">
    <text evidence="2">Belongs to the COG3 family.</text>
</comment>
<dbReference type="EMBL" id="WTPW01003054">
    <property type="protein sequence ID" value="KAF0355702.1"/>
    <property type="molecule type" value="Genomic_DNA"/>
</dbReference>
<organism evidence="12 13">
    <name type="scientific">Gigaspora margarita</name>
    <dbReference type="NCBI Taxonomy" id="4874"/>
    <lineage>
        <taxon>Eukaryota</taxon>
        <taxon>Fungi</taxon>
        <taxon>Fungi incertae sedis</taxon>
        <taxon>Mucoromycota</taxon>
        <taxon>Glomeromycotina</taxon>
        <taxon>Glomeromycetes</taxon>
        <taxon>Diversisporales</taxon>
        <taxon>Gigasporaceae</taxon>
        <taxon>Gigaspora</taxon>
    </lineage>
</organism>